<keyword evidence="2" id="KW-0813">Transport</keyword>
<protein>
    <submittedName>
        <fullName evidence="4">Uncharacterized protein</fullName>
    </submittedName>
</protein>
<dbReference type="PANTHER" id="PTHR23316">
    <property type="entry name" value="IMPORTIN ALPHA"/>
    <property type="match status" value="1"/>
</dbReference>
<dbReference type="InterPro" id="IPR000225">
    <property type="entry name" value="Armadillo"/>
</dbReference>
<keyword evidence="5" id="KW-1185">Reference proteome</keyword>
<dbReference type="InterPro" id="IPR011989">
    <property type="entry name" value="ARM-like"/>
</dbReference>
<dbReference type="Pfam" id="PF00514">
    <property type="entry name" value="Arm"/>
    <property type="match status" value="3"/>
</dbReference>
<sequence>MSRQPSETAEPEVRAGAEAEQQHLSALEKKEVINSGAVPFFVQMLTRDDCAQIQAVRALGKVAGDSAVFHEIVPAHDVKSALQVLGQLIDSQDEAVLSDACSAISFMFDGCDDSKKIQALIDVKVCPRLVELLTHSSPTVVYPALSVVSRIANGNAAQIQAVIDGNIIGPLVHLMQAAAYDDVKKEAAFAIANATDVGTPDQIEYLVSQGCIKAFCGILRYSETDILTACLDGLANILGEGEDEEEEDDFNPYAQMIEDAGDFYEIDDLKNHHDGTVNDKACSLVVTYWPDLYESVNGEVFDPSPPEGSNLG</sequence>
<dbReference type="GO" id="GO:0015031">
    <property type="term" value="P:protein transport"/>
    <property type="evidence" value="ECO:0007669"/>
    <property type="project" value="UniProtKB-KW"/>
</dbReference>
<dbReference type="SMART" id="SM00185">
    <property type="entry name" value="ARM"/>
    <property type="match status" value="4"/>
</dbReference>
<dbReference type="EMBL" id="JACEFO010002392">
    <property type="protein sequence ID" value="KAF8661681.1"/>
    <property type="molecule type" value="Genomic_DNA"/>
</dbReference>
<reference evidence="4" key="1">
    <citation type="submission" date="2020-07" db="EMBL/GenBank/DDBJ databases">
        <title>Genome sequence and genetic diversity analysis of an under-domesticated orphan crop, white fonio (Digitaria exilis).</title>
        <authorList>
            <person name="Bennetzen J.L."/>
            <person name="Chen S."/>
            <person name="Ma X."/>
            <person name="Wang X."/>
            <person name="Yssel A.E.J."/>
            <person name="Chaluvadi S.R."/>
            <person name="Johnson M."/>
            <person name="Gangashetty P."/>
            <person name="Hamidou F."/>
            <person name="Sanogo M.D."/>
            <person name="Zwaenepoel A."/>
            <person name="Wallace J."/>
            <person name="Van De Peer Y."/>
            <person name="Van Deynze A."/>
        </authorList>
    </citation>
    <scope>NUCLEOTIDE SEQUENCE</scope>
    <source>
        <tissue evidence="4">Leaves</tissue>
    </source>
</reference>
<gene>
    <name evidence="4" type="ORF">HU200_056628</name>
</gene>
<dbReference type="OrthoDB" id="29145at2759"/>
<organism evidence="4 5">
    <name type="scientific">Digitaria exilis</name>
    <dbReference type="NCBI Taxonomy" id="1010633"/>
    <lineage>
        <taxon>Eukaryota</taxon>
        <taxon>Viridiplantae</taxon>
        <taxon>Streptophyta</taxon>
        <taxon>Embryophyta</taxon>
        <taxon>Tracheophyta</taxon>
        <taxon>Spermatophyta</taxon>
        <taxon>Magnoliopsida</taxon>
        <taxon>Liliopsida</taxon>
        <taxon>Poales</taxon>
        <taxon>Poaceae</taxon>
        <taxon>PACMAD clade</taxon>
        <taxon>Panicoideae</taxon>
        <taxon>Panicodae</taxon>
        <taxon>Paniceae</taxon>
        <taxon>Anthephorinae</taxon>
        <taxon>Digitaria</taxon>
    </lineage>
</organism>
<name>A0A835AGJ6_9POAL</name>
<dbReference type="Proteomes" id="UP000636709">
    <property type="component" value="Unassembled WGS sequence"/>
</dbReference>
<dbReference type="InterPro" id="IPR016024">
    <property type="entry name" value="ARM-type_fold"/>
</dbReference>
<evidence type="ECO:0000256" key="3">
    <source>
        <dbReference type="ARBA" id="ARBA00022927"/>
    </source>
</evidence>
<evidence type="ECO:0000256" key="2">
    <source>
        <dbReference type="ARBA" id="ARBA00022448"/>
    </source>
</evidence>
<evidence type="ECO:0000313" key="4">
    <source>
        <dbReference type="EMBL" id="KAF8661681.1"/>
    </source>
</evidence>
<comment type="caution">
    <text evidence="4">The sequence shown here is derived from an EMBL/GenBank/DDBJ whole genome shotgun (WGS) entry which is preliminary data.</text>
</comment>
<comment type="similarity">
    <text evidence="1">Belongs to the importin alpha family.</text>
</comment>
<accession>A0A835AGJ6</accession>
<dbReference type="AlphaFoldDB" id="A0A835AGJ6"/>
<evidence type="ECO:0000256" key="1">
    <source>
        <dbReference type="ARBA" id="ARBA00010394"/>
    </source>
</evidence>
<evidence type="ECO:0000313" key="5">
    <source>
        <dbReference type="Proteomes" id="UP000636709"/>
    </source>
</evidence>
<dbReference type="SUPFAM" id="SSF48371">
    <property type="entry name" value="ARM repeat"/>
    <property type="match status" value="1"/>
</dbReference>
<keyword evidence="3" id="KW-0653">Protein transport</keyword>
<proteinExistence type="inferred from homology"/>
<dbReference type="Gene3D" id="1.25.10.10">
    <property type="entry name" value="Leucine-rich Repeat Variant"/>
    <property type="match status" value="1"/>
</dbReference>